<protein>
    <submittedName>
        <fullName evidence="5">ATP-binding cassette domain-containing protein</fullName>
    </submittedName>
</protein>
<dbReference type="PANTHER" id="PTHR42939:SF1">
    <property type="entry name" value="ABC TRANSPORTER ATP-BINDING PROTEIN ALBC-RELATED"/>
    <property type="match status" value="1"/>
</dbReference>
<evidence type="ECO:0000313" key="5">
    <source>
        <dbReference type="EMBL" id="MBB2150466.1"/>
    </source>
</evidence>
<proteinExistence type="predicted"/>
<evidence type="ECO:0000256" key="1">
    <source>
        <dbReference type="ARBA" id="ARBA00022448"/>
    </source>
</evidence>
<dbReference type="InterPro" id="IPR027417">
    <property type="entry name" value="P-loop_NTPase"/>
</dbReference>
<reference evidence="5 6" key="1">
    <citation type="submission" date="2019-11" db="EMBL/GenBank/DDBJ databases">
        <title>Description of Pedobacter sp. LMG 31462T.</title>
        <authorList>
            <person name="Carlier A."/>
            <person name="Qi S."/>
            <person name="Vandamme P."/>
        </authorList>
    </citation>
    <scope>NUCLEOTIDE SEQUENCE [LARGE SCALE GENOMIC DNA]</scope>
    <source>
        <strain evidence="5 6">LMG 31462</strain>
    </source>
</reference>
<dbReference type="EMBL" id="WNXC01000006">
    <property type="protein sequence ID" value="MBB2150466.1"/>
    <property type="molecule type" value="Genomic_DNA"/>
</dbReference>
<dbReference type="Gene3D" id="3.40.50.300">
    <property type="entry name" value="P-loop containing nucleotide triphosphate hydrolases"/>
    <property type="match status" value="1"/>
</dbReference>
<organism evidence="5 6">
    <name type="scientific">Pedobacter gandavensis</name>
    <dbReference type="NCBI Taxonomy" id="2679963"/>
    <lineage>
        <taxon>Bacteria</taxon>
        <taxon>Pseudomonadati</taxon>
        <taxon>Bacteroidota</taxon>
        <taxon>Sphingobacteriia</taxon>
        <taxon>Sphingobacteriales</taxon>
        <taxon>Sphingobacteriaceae</taxon>
        <taxon>Pedobacter</taxon>
    </lineage>
</organism>
<evidence type="ECO:0000256" key="2">
    <source>
        <dbReference type="ARBA" id="ARBA00022741"/>
    </source>
</evidence>
<sequence length="210" mass="23663">MIRLALHQIDKKYGNHAIFSFENWQLDHGIYWLKGGNGTGKTTLFKMIAGQTPFEGSLILNDISLKNQPVNYRSMISYAEAEPQYPAFITGNELLKYYLDVRQAKSEDSRSLVEALGMANFMDQKVGSYSSGMLKKLSLICAFVGDVQLFVLDEPLITIDTAAAQVLYQVINARHAQGSSFLLSSHQELEMNHLPIKQVFQIVERQIQPC</sequence>
<dbReference type="Pfam" id="PF00005">
    <property type="entry name" value="ABC_tran"/>
    <property type="match status" value="1"/>
</dbReference>
<evidence type="ECO:0000256" key="3">
    <source>
        <dbReference type="ARBA" id="ARBA00022840"/>
    </source>
</evidence>
<dbReference type="PANTHER" id="PTHR42939">
    <property type="entry name" value="ABC TRANSPORTER ATP-BINDING PROTEIN ALBC-RELATED"/>
    <property type="match status" value="1"/>
</dbReference>
<keyword evidence="3 5" id="KW-0067">ATP-binding</keyword>
<evidence type="ECO:0000259" key="4">
    <source>
        <dbReference type="PROSITE" id="PS50893"/>
    </source>
</evidence>
<gene>
    <name evidence="5" type="ORF">GM920_16330</name>
</gene>
<name>A0ABR6EZT2_9SPHI</name>
<keyword evidence="1" id="KW-0813">Transport</keyword>
<dbReference type="RefSeq" id="WP_182959465.1">
    <property type="nucleotide sequence ID" value="NZ_WNXC01000006.1"/>
</dbReference>
<evidence type="ECO:0000313" key="6">
    <source>
        <dbReference type="Proteomes" id="UP000636110"/>
    </source>
</evidence>
<dbReference type="PROSITE" id="PS00211">
    <property type="entry name" value="ABC_TRANSPORTER_1"/>
    <property type="match status" value="1"/>
</dbReference>
<dbReference type="InterPro" id="IPR017871">
    <property type="entry name" value="ABC_transporter-like_CS"/>
</dbReference>
<dbReference type="PROSITE" id="PS50893">
    <property type="entry name" value="ABC_TRANSPORTER_2"/>
    <property type="match status" value="1"/>
</dbReference>
<accession>A0ABR6EZT2</accession>
<feature type="domain" description="ABC transporter" evidence="4">
    <location>
        <begin position="4"/>
        <end position="207"/>
    </location>
</feature>
<keyword evidence="6" id="KW-1185">Reference proteome</keyword>
<dbReference type="Proteomes" id="UP000636110">
    <property type="component" value="Unassembled WGS sequence"/>
</dbReference>
<comment type="caution">
    <text evidence="5">The sequence shown here is derived from an EMBL/GenBank/DDBJ whole genome shotgun (WGS) entry which is preliminary data.</text>
</comment>
<dbReference type="GO" id="GO:0005524">
    <property type="term" value="F:ATP binding"/>
    <property type="evidence" value="ECO:0007669"/>
    <property type="project" value="UniProtKB-KW"/>
</dbReference>
<dbReference type="InterPro" id="IPR051782">
    <property type="entry name" value="ABC_Transporter_VariousFunc"/>
</dbReference>
<dbReference type="InterPro" id="IPR003439">
    <property type="entry name" value="ABC_transporter-like_ATP-bd"/>
</dbReference>
<dbReference type="SUPFAM" id="SSF52540">
    <property type="entry name" value="P-loop containing nucleoside triphosphate hydrolases"/>
    <property type="match status" value="1"/>
</dbReference>
<keyword evidence="2" id="KW-0547">Nucleotide-binding</keyword>